<gene>
    <name evidence="1" type="primary">KNAG0G02530</name>
    <name evidence="1" type="ordered locus">KNAG_0G02530</name>
</gene>
<reference evidence="1 2" key="1">
    <citation type="journal article" date="2011" name="Proc. Natl. Acad. Sci. U.S.A.">
        <title>Evolutionary erosion of yeast sex chromosomes by mating-type switching accidents.</title>
        <authorList>
            <person name="Gordon J.L."/>
            <person name="Armisen D."/>
            <person name="Proux-Wera E."/>
            <person name="Oheigeartaigh S.S."/>
            <person name="Byrne K.P."/>
            <person name="Wolfe K.H."/>
        </authorList>
    </citation>
    <scope>NUCLEOTIDE SEQUENCE [LARGE SCALE GENOMIC DNA]</scope>
    <source>
        <strain evidence="2">ATCC MYA-139 / BCRC 22969 / CBS 8797 / CCRC 22969 / KCTC 17520 / NBRC 10181 / NCYC 3082</strain>
    </source>
</reference>
<accession>J7S825</accession>
<organism evidence="1 2">
    <name type="scientific">Huiozyma naganishii (strain ATCC MYA-139 / BCRC 22969 / CBS 8797 / KCTC 17520 / NBRC 10181 / NCYC 3082 / Yp74L-3)</name>
    <name type="common">Yeast</name>
    <name type="synonym">Kazachstania naganishii</name>
    <dbReference type="NCBI Taxonomy" id="1071383"/>
    <lineage>
        <taxon>Eukaryota</taxon>
        <taxon>Fungi</taxon>
        <taxon>Dikarya</taxon>
        <taxon>Ascomycota</taxon>
        <taxon>Saccharomycotina</taxon>
        <taxon>Saccharomycetes</taxon>
        <taxon>Saccharomycetales</taxon>
        <taxon>Saccharomycetaceae</taxon>
        <taxon>Huiozyma</taxon>
    </lineage>
</organism>
<dbReference type="GeneID" id="34527033"/>
<reference evidence="2" key="2">
    <citation type="submission" date="2012-08" db="EMBL/GenBank/DDBJ databases">
        <title>Genome sequence of Kazachstania naganishii.</title>
        <authorList>
            <person name="Gordon J.L."/>
            <person name="Armisen D."/>
            <person name="Proux-Wera E."/>
            <person name="OhEigeartaigh S.S."/>
            <person name="Byrne K.P."/>
            <person name="Wolfe K.H."/>
        </authorList>
    </citation>
    <scope>NUCLEOTIDE SEQUENCE [LARGE SCALE GENOMIC DNA]</scope>
    <source>
        <strain evidence="2">ATCC MYA-139 / BCRC 22969 / CBS 8797 / CCRC 22969 / KCTC 17520 / NBRC 10181 / NCYC 3082</strain>
    </source>
</reference>
<name>J7S825_HUIN7</name>
<dbReference type="HOGENOM" id="CLU_760893_0_0_1"/>
<dbReference type="KEGG" id="kng:KNAG_0G02530"/>
<keyword evidence="2" id="KW-1185">Reference proteome</keyword>
<evidence type="ECO:0000313" key="1">
    <source>
        <dbReference type="EMBL" id="CCK71309.1"/>
    </source>
</evidence>
<dbReference type="Proteomes" id="UP000006310">
    <property type="component" value="Chromosome 7"/>
</dbReference>
<dbReference type="EMBL" id="HE978320">
    <property type="protein sequence ID" value="CCK71309.1"/>
    <property type="molecule type" value="Genomic_DNA"/>
</dbReference>
<dbReference type="AlphaFoldDB" id="J7S825"/>
<protein>
    <submittedName>
        <fullName evidence="1">Uncharacterized protein</fullName>
    </submittedName>
</protein>
<evidence type="ECO:0000313" key="2">
    <source>
        <dbReference type="Proteomes" id="UP000006310"/>
    </source>
</evidence>
<sequence>MIGRRGCGLSVWSPSSVKLAFRDAGSAICVVVLFLGGLAATTSLDGPVIIKEAIHNKFVKSKSLFEVLGFNHDEVKFLRMFNLSLEYFGVKKSEGDLFCRKYRALVPDTGICWDQSVGYIIDALTVLHVILKEKSCNKLLRKMEDNGAAVALMWVARNLDYLRIEAKNYFAVYLALCGSLEKKRKAGRGHQEGLDCTKSKHNMRPLTVFNTFEITNTMFREYEETWEDLRSNKLDVLYFFATGGGRKSFPQLWENLSLDGLERCLSFNGIDRYKQFGFVPPITGVKQLVSQVASASVMDTFTYSEGSDAKSLRYRVNGKYTTPAKSIAKSCMGLRRFGLWHNVGFMNQIREHFPAFGNLHYFTQ</sequence>
<proteinExistence type="predicted"/>
<dbReference type="RefSeq" id="XP_022465555.1">
    <property type="nucleotide sequence ID" value="XM_022609128.1"/>
</dbReference>